<keyword evidence="3" id="KW-1185">Reference proteome</keyword>
<organism evidence="2 3">
    <name type="scientific">Nonomuraea longicatena</name>
    <dbReference type="NCBI Taxonomy" id="83682"/>
    <lineage>
        <taxon>Bacteria</taxon>
        <taxon>Bacillati</taxon>
        <taxon>Actinomycetota</taxon>
        <taxon>Actinomycetes</taxon>
        <taxon>Streptosporangiales</taxon>
        <taxon>Streptosporangiaceae</taxon>
        <taxon>Nonomuraea</taxon>
    </lineage>
</organism>
<proteinExistence type="predicted"/>
<feature type="domain" description="Transposase IS4-like" evidence="1">
    <location>
        <begin position="33"/>
        <end position="111"/>
    </location>
</feature>
<evidence type="ECO:0000313" key="2">
    <source>
        <dbReference type="EMBL" id="GAA0930366.1"/>
    </source>
</evidence>
<accession>A0ABN1PNI5</accession>
<evidence type="ECO:0000259" key="1">
    <source>
        <dbReference type="Pfam" id="PF01609"/>
    </source>
</evidence>
<protein>
    <recommendedName>
        <fullName evidence="1">Transposase IS4-like domain-containing protein</fullName>
    </recommendedName>
</protein>
<dbReference type="Proteomes" id="UP001501578">
    <property type="component" value="Unassembled WGS sequence"/>
</dbReference>
<dbReference type="EMBL" id="BAAAHQ010000016">
    <property type="protein sequence ID" value="GAA0930366.1"/>
    <property type="molecule type" value="Genomic_DNA"/>
</dbReference>
<name>A0ABN1PNI5_9ACTN</name>
<evidence type="ECO:0000313" key="3">
    <source>
        <dbReference type="Proteomes" id="UP001501578"/>
    </source>
</evidence>
<gene>
    <name evidence="2" type="ORF">GCM10009560_34780</name>
</gene>
<comment type="caution">
    <text evidence="2">The sequence shown here is derived from an EMBL/GenBank/DDBJ whole genome shotgun (WGS) entry which is preliminary data.</text>
</comment>
<dbReference type="InterPro" id="IPR002559">
    <property type="entry name" value="Transposase_11"/>
</dbReference>
<sequence length="128" mass="14179">MRRRCRFRLKAAKLGRSRGGLSSKVRLSADRRCRPLSFVLTAGQVGGSPQFRAVLERVKIRLPVGRPRTGPGVVAADVAYSSRGNRAYLRRRRVKAVIPEKADQAANRKRRGSSPSAVRILTCRLRAG</sequence>
<dbReference type="Pfam" id="PF01609">
    <property type="entry name" value="DDE_Tnp_1"/>
    <property type="match status" value="1"/>
</dbReference>
<reference evidence="2 3" key="1">
    <citation type="journal article" date="2019" name="Int. J. Syst. Evol. Microbiol.">
        <title>The Global Catalogue of Microorganisms (GCM) 10K type strain sequencing project: providing services to taxonomists for standard genome sequencing and annotation.</title>
        <authorList>
            <consortium name="The Broad Institute Genomics Platform"/>
            <consortium name="The Broad Institute Genome Sequencing Center for Infectious Disease"/>
            <person name="Wu L."/>
            <person name="Ma J."/>
        </authorList>
    </citation>
    <scope>NUCLEOTIDE SEQUENCE [LARGE SCALE GENOMIC DNA]</scope>
    <source>
        <strain evidence="2 3">JCM 11136</strain>
    </source>
</reference>